<proteinExistence type="predicted"/>
<reference evidence="4 5" key="1">
    <citation type="submission" date="2022-11" db="EMBL/GenBank/DDBJ databases">
        <title>Minimal conservation of predation-associated metabolite biosynthetic gene clusters underscores biosynthetic potential of Myxococcota including descriptions for ten novel species: Archangium lansinium sp. nov., Myxococcus landrumus sp. nov., Nannocystis bai.</title>
        <authorList>
            <person name="Ahearne A."/>
            <person name="Stevens C."/>
            <person name="Dowd S."/>
        </authorList>
    </citation>
    <scope>NUCLEOTIDE SEQUENCE [LARGE SCALE GENOMIC DNA]</scope>
    <source>
        <strain evidence="4 5">NCELM</strain>
    </source>
</reference>
<dbReference type="InterPro" id="IPR011047">
    <property type="entry name" value="Quinoprotein_ADH-like_sf"/>
</dbReference>
<evidence type="ECO:0000256" key="2">
    <source>
        <dbReference type="SAM" id="SignalP"/>
    </source>
</evidence>
<dbReference type="InterPro" id="IPR013783">
    <property type="entry name" value="Ig-like_fold"/>
</dbReference>
<feature type="chain" id="PRO_5045368347" evidence="2">
    <location>
        <begin position="19"/>
        <end position="617"/>
    </location>
</feature>
<dbReference type="PANTHER" id="PTHR34512:SF30">
    <property type="entry name" value="OUTER MEMBRANE PROTEIN ASSEMBLY FACTOR BAMB"/>
    <property type="match status" value="1"/>
</dbReference>
<evidence type="ECO:0000313" key="4">
    <source>
        <dbReference type="EMBL" id="MDC0675376.1"/>
    </source>
</evidence>
<dbReference type="SMART" id="SM00564">
    <property type="entry name" value="PQQ"/>
    <property type="match status" value="3"/>
</dbReference>
<comment type="caution">
    <text evidence="4">The sequence shown here is derived from an EMBL/GenBank/DDBJ whole genome shotgun (WGS) entry which is preliminary data.</text>
</comment>
<evidence type="ECO:0000256" key="1">
    <source>
        <dbReference type="SAM" id="MobiDB-lite"/>
    </source>
</evidence>
<feature type="signal peptide" evidence="2">
    <location>
        <begin position="1"/>
        <end position="18"/>
    </location>
</feature>
<dbReference type="InterPro" id="IPR014756">
    <property type="entry name" value="Ig_E-set"/>
</dbReference>
<dbReference type="InterPro" id="IPR018391">
    <property type="entry name" value="PQQ_b-propeller_rpt"/>
</dbReference>
<feature type="compositionally biased region" description="Low complexity" evidence="1">
    <location>
        <begin position="524"/>
        <end position="592"/>
    </location>
</feature>
<dbReference type="Proteomes" id="UP001217838">
    <property type="component" value="Unassembled WGS sequence"/>
</dbReference>
<sequence length="617" mass="64044">MQFSTLGAVLAVAPSVLAAPPHITSLSSATVAQNGRVRLSGTDFGKAPGLVQGSSVEIGGVPVATARWDETGISAYVTHNIPVGDTTIRVITSEGASEALPLTVEPLPPPDGKVAWRFKVDGMAINHRAGIGPDGTVVTVDMLGFVYAIGEDGLLRWIHDGPRRAGYEHGSGYEGPVAVGADGSSYIGIEPLGPDLQLHAVNPDGTLRWVLNKPWANTVSGPAIGPEGDVYWAVTEPGGGMQRIRPSGELVWSHDGEPVFDAAYYDRSHEMIFGSSTGDGPIDRLYFAVTLGDLYQGMGTPPFLFAFDLEGQQQWSVWVESLSGSFGPRGQAAVAPDGKVYLSSWGNPNGWGLHAYAPGDGERVWSYYPDPGNIVSMPAFDADGNLYVMHDGAYLTSLDPDGAMRWEIWMEPGSKLGPSLSPDGQTILIDGMNIAPDGEIAAYEAATGAQLWKIMFPIENGTYQMPSARALFTEDGTRAYVSTAIGGQPDDDLYGYMYAIDLEGAPQEPGEETTDGSTGEPDPGESSGTTAAEETAGETSTGAAPTGEAPTGGSEGEATSTGEGEDAGSSAGESGGAEADPGAEGCGCRSSNGSGGALALGALLAHGRGSRRRQRPG</sequence>
<dbReference type="Gene3D" id="2.40.128.630">
    <property type="match status" value="1"/>
</dbReference>
<dbReference type="Pfam" id="PF13360">
    <property type="entry name" value="PQQ_2"/>
    <property type="match status" value="1"/>
</dbReference>
<dbReference type="PANTHER" id="PTHR34512">
    <property type="entry name" value="CELL SURFACE PROTEIN"/>
    <property type="match status" value="1"/>
</dbReference>
<dbReference type="RefSeq" id="WP_272010396.1">
    <property type="nucleotide sequence ID" value="NZ_JAQNDN010000027.1"/>
</dbReference>
<dbReference type="SUPFAM" id="SSF81296">
    <property type="entry name" value="E set domains"/>
    <property type="match status" value="1"/>
</dbReference>
<dbReference type="InterPro" id="IPR002372">
    <property type="entry name" value="PQQ_rpt_dom"/>
</dbReference>
<keyword evidence="5" id="KW-1185">Reference proteome</keyword>
<dbReference type="Gene3D" id="2.80.10.50">
    <property type="match status" value="1"/>
</dbReference>
<evidence type="ECO:0000259" key="3">
    <source>
        <dbReference type="Pfam" id="PF13360"/>
    </source>
</evidence>
<evidence type="ECO:0000313" key="5">
    <source>
        <dbReference type="Proteomes" id="UP001217838"/>
    </source>
</evidence>
<dbReference type="Gene3D" id="2.60.40.10">
    <property type="entry name" value="Immunoglobulins"/>
    <property type="match status" value="1"/>
</dbReference>
<dbReference type="EMBL" id="JAQNDN010000027">
    <property type="protein sequence ID" value="MDC0675376.1"/>
    <property type="molecule type" value="Genomic_DNA"/>
</dbReference>
<feature type="domain" description="Pyrrolo-quinoline quinone repeat" evidence="3">
    <location>
        <begin position="333"/>
        <end position="453"/>
    </location>
</feature>
<name>A0ABT5BMH6_9BACT</name>
<organism evidence="4 5">
    <name type="scientific">Nannocystis radixulma</name>
    <dbReference type="NCBI Taxonomy" id="2995305"/>
    <lineage>
        <taxon>Bacteria</taxon>
        <taxon>Pseudomonadati</taxon>
        <taxon>Myxococcota</taxon>
        <taxon>Polyangia</taxon>
        <taxon>Nannocystales</taxon>
        <taxon>Nannocystaceae</taxon>
        <taxon>Nannocystis</taxon>
    </lineage>
</organism>
<protein>
    <submittedName>
        <fullName evidence="4">PQQ-binding-like beta-propeller repeat protein</fullName>
    </submittedName>
</protein>
<feature type="region of interest" description="Disordered" evidence="1">
    <location>
        <begin position="506"/>
        <end position="597"/>
    </location>
</feature>
<dbReference type="SUPFAM" id="SSF50998">
    <property type="entry name" value="Quinoprotein alcohol dehydrogenase-like"/>
    <property type="match status" value="2"/>
</dbReference>
<accession>A0ABT5BMH6</accession>
<gene>
    <name evidence="4" type="ORF">POL58_46970</name>
</gene>
<keyword evidence="2" id="KW-0732">Signal</keyword>